<accession>A0A1J6IG43</accession>
<evidence type="ECO:0008006" key="3">
    <source>
        <dbReference type="Google" id="ProtNLM"/>
    </source>
</evidence>
<dbReference type="Gene3D" id="2.30.240.10">
    <property type="entry name" value="At5g01610-like"/>
    <property type="match status" value="1"/>
</dbReference>
<dbReference type="Pfam" id="PF04398">
    <property type="entry name" value="DUF538"/>
    <property type="match status" value="1"/>
</dbReference>
<dbReference type="SUPFAM" id="SSF141562">
    <property type="entry name" value="At5g01610-like"/>
    <property type="match status" value="1"/>
</dbReference>
<dbReference type="KEGG" id="nau:109225115"/>
<dbReference type="OMA" id="MQKSIHE"/>
<organism evidence="1 2">
    <name type="scientific">Nicotiana attenuata</name>
    <name type="common">Coyote tobacco</name>
    <dbReference type="NCBI Taxonomy" id="49451"/>
    <lineage>
        <taxon>Eukaryota</taxon>
        <taxon>Viridiplantae</taxon>
        <taxon>Streptophyta</taxon>
        <taxon>Embryophyta</taxon>
        <taxon>Tracheophyta</taxon>
        <taxon>Spermatophyta</taxon>
        <taxon>Magnoliopsida</taxon>
        <taxon>eudicotyledons</taxon>
        <taxon>Gunneridae</taxon>
        <taxon>Pentapetalae</taxon>
        <taxon>asterids</taxon>
        <taxon>lamiids</taxon>
        <taxon>Solanales</taxon>
        <taxon>Solanaceae</taxon>
        <taxon>Nicotianoideae</taxon>
        <taxon>Nicotianeae</taxon>
        <taxon>Nicotiana</taxon>
    </lineage>
</organism>
<dbReference type="STRING" id="49451.A0A1J6IG43"/>
<reference evidence="1" key="1">
    <citation type="submission" date="2016-11" db="EMBL/GenBank/DDBJ databases">
        <title>The genome of Nicotiana attenuata.</title>
        <authorList>
            <person name="Xu S."/>
            <person name="Brockmoeller T."/>
            <person name="Gaquerel E."/>
            <person name="Navarro A."/>
            <person name="Kuhl H."/>
            <person name="Gase K."/>
            <person name="Ling Z."/>
            <person name="Zhou W."/>
            <person name="Kreitzer C."/>
            <person name="Stanke M."/>
            <person name="Tang H."/>
            <person name="Lyons E."/>
            <person name="Pandey P."/>
            <person name="Pandey S.P."/>
            <person name="Timmermann B."/>
            <person name="Baldwin I.T."/>
        </authorList>
    </citation>
    <scope>NUCLEOTIDE SEQUENCE [LARGE SCALE GENOMIC DNA]</scope>
    <source>
        <strain evidence="1">UT</strain>
    </source>
</reference>
<keyword evidence="2" id="KW-1185">Reference proteome</keyword>
<evidence type="ECO:0000313" key="2">
    <source>
        <dbReference type="Proteomes" id="UP000187609"/>
    </source>
</evidence>
<dbReference type="OrthoDB" id="1901319at2759"/>
<dbReference type="PANTHER" id="PTHR31676">
    <property type="entry name" value="T31J12.3 PROTEIN-RELATED"/>
    <property type="match status" value="1"/>
</dbReference>
<dbReference type="Gramene" id="OIT04037">
    <property type="protein sequence ID" value="OIT04037"/>
    <property type="gene ID" value="A4A49_64298"/>
</dbReference>
<dbReference type="InterPro" id="IPR036758">
    <property type="entry name" value="At5g01610-like"/>
</dbReference>
<dbReference type="InterPro" id="IPR007493">
    <property type="entry name" value="DUF538"/>
</dbReference>
<evidence type="ECO:0000313" key="1">
    <source>
        <dbReference type="EMBL" id="OIT04037.1"/>
    </source>
</evidence>
<name>A0A1J6IG43_NICAT</name>
<dbReference type="Proteomes" id="UP000187609">
    <property type="component" value="Unassembled WGS sequence"/>
</dbReference>
<proteinExistence type="predicted"/>
<dbReference type="EMBL" id="MJEQ01037186">
    <property type="protein sequence ID" value="OIT04037.1"/>
    <property type="molecule type" value="Genomic_DNA"/>
</dbReference>
<sequence>MASDLQKSHENEREGAEITYGAEDCYRKITELLQNLGFPNGVLPLKELEEFGYVRKTGFAWMKQKAPYEHYFSSMKLLVSYATEVTAYVELEKRKLKKINGVKGKKLLIWVPTVEMSIEDPASKQIYFKIPIGIGKSFPITAFMTEEEKHKYLEKSNE</sequence>
<gene>
    <name evidence="1" type="ORF">A4A49_64298</name>
</gene>
<dbReference type="PANTHER" id="PTHR31676:SF152">
    <property type="match status" value="1"/>
</dbReference>
<protein>
    <recommendedName>
        <fullName evidence="3">DUF538 domain-containing protein</fullName>
    </recommendedName>
</protein>
<comment type="caution">
    <text evidence="1">The sequence shown here is derived from an EMBL/GenBank/DDBJ whole genome shotgun (WGS) entry which is preliminary data.</text>
</comment>
<dbReference type="AlphaFoldDB" id="A0A1J6IG43"/>